<keyword evidence="6" id="KW-0381">Hypersensitive response</keyword>
<evidence type="ECO:0000256" key="2">
    <source>
        <dbReference type="ARBA" id="ARBA00004496"/>
    </source>
</evidence>
<accession>A0ABD1TRE5</accession>
<feature type="domain" description="NB-ARC" evidence="11">
    <location>
        <begin position="173"/>
        <end position="338"/>
    </location>
</feature>
<reference evidence="15" key="1">
    <citation type="submission" date="2024-07" db="EMBL/GenBank/DDBJ databases">
        <title>Two chromosome-level genome assemblies of Korean endemic species Abeliophyllum distichum and Forsythia ovata (Oleaceae).</title>
        <authorList>
            <person name="Jang H."/>
        </authorList>
    </citation>
    <scope>NUCLEOTIDE SEQUENCE [LARGE SCALE GENOMIC DNA]</scope>
</reference>
<protein>
    <submittedName>
        <fullName evidence="14">Disease resistance RPP8-like protein 3</fullName>
    </submittedName>
</protein>
<organism evidence="14 15">
    <name type="scientific">Forsythia ovata</name>
    <dbReference type="NCBI Taxonomy" id="205694"/>
    <lineage>
        <taxon>Eukaryota</taxon>
        <taxon>Viridiplantae</taxon>
        <taxon>Streptophyta</taxon>
        <taxon>Embryophyta</taxon>
        <taxon>Tracheophyta</taxon>
        <taxon>Spermatophyta</taxon>
        <taxon>Magnoliopsida</taxon>
        <taxon>eudicotyledons</taxon>
        <taxon>Gunneridae</taxon>
        <taxon>Pentapetalae</taxon>
        <taxon>asterids</taxon>
        <taxon>lamiids</taxon>
        <taxon>Lamiales</taxon>
        <taxon>Oleaceae</taxon>
        <taxon>Forsythieae</taxon>
        <taxon>Forsythia</taxon>
    </lineage>
</organism>
<dbReference type="Pfam" id="PF23598">
    <property type="entry name" value="LRR_14"/>
    <property type="match status" value="1"/>
</dbReference>
<dbReference type="InterPro" id="IPR044974">
    <property type="entry name" value="Disease_R_plants"/>
</dbReference>
<dbReference type="Gene3D" id="1.10.10.10">
    <property type="entry name" value="Winged helix-like DNA-binding domain superfamily/Winged helix DNA-binding domain"/>
    <property type="match status" value="1"/>
</dbReference>
<dbReference type="InterPro" id="IPR027417">
    <property type="entry name" value="P-loop_NTPase"/>
</dbReference>
<evidence type="ECO:0000256" key="9">
    <source>
        <dbReference type="ARBA" id="ARBA00022821"/>
    </source>
</evidence>
<evidence type="ECO:0000256" key="5">
    <source>
        <dbReference type="ARBA" id="ARBA00022614"/>
    </source>
</evidence>
<dbReference type="GO" id="GO:0005737">
    <property type="term" value="C:cytoplasm"/>
    <property type="evidence" value="ECO:0007669"/>
    <property type="project" value="UniProtKB-SubCell"/>
</dbReference>
<keyword evidence="10" id="KW-0067">ATP-binding</keyword>
<dbReference type="Gene3D" id="1.10.8.430">
    <property type="entry name" value="Helical domain of apoptotic protease-activating factors"/>
    <property type="match status" value="1"/>
</dbReference>
<evidence type="ECO:0000259" key="11">
    <source>
        <dbReference type="Pfam" id="PF00931"/>
    </source>
</evidence>
<gene>
    <name evidence="14" type="ORF">Fot_29262</name>
</gene>
<dbReference type="InterPro" id="IPR036388">
    <property type="entry name" value="WH-like_DNA-bd_sf"/>
</dbReference>
<keyword evidence="5" id="KW-0433">Leucine-rich repeat</keyword>
<evidence type="ECO:0000256" key="10">
    <source>
        <dbReference type="ARBA" id="ARBA00022840"/>
    </source>
</evidence>
<dbReference type="EMBL" id="JBFOLJ010000008">
    <property type="protein sequence ID" value="KAL2515291.1"/>
    <property type="molecule type" value="Genomic_DNA"/>
</dbReference>
<evidence type="ECO:0000256" key="1">
    <source>
        <dbReference type="ARBA" id="ARBA00002074"/>
    </source>
</evidence>
<evidence type="ECO:0000313" key="15">
    <source>
        <dbReference type="Proteomes" id="UP001604277"/>
    </source>
</evidence>
<dbReference type="GO" id="GO:0051607">
    <property type="term" value="P:defense response to virus"/>
    <property type="evidence" value="ECO:0007669"/>
    <property type="project" value="UniProtKB-ARBA"/>
</dbReference>
<evidence type="ECO:0000256" key="8">
    <source>
        <dbReference type="ARBA" id="ARBA00022741"/>
    </source>
</evidence>
<dbReference type="PANTHER" id="PTHR23155:SF1152">
    <property type="entry name" value="AAA+ ATPASE DOMAIN-CONTAINING PROTEIN"/>
    <property type="match status" value="1"/>
</dbReference>
<dbReference type="SUPFAM" id="SSF52058">
    <property type="entry name" value="L domain-like"/>
    <property type="match status" value="1"/>
</dbReference>
<dbReference type="PANTHER" id="PTHR23155">
    <property type="entry name" value="DISEASE RESISTANCE PROTEIN RP"/>
    <property type="match status" value="1"/>
</dbReference>
<evidence type="ECO:0000259" key="12">
    <source>
        <dbReference type="Pfam" id="PF23559"/>
    </source>
</evidence>
<dbReference type="PRINTS" id="PR00364">
    <property type="entry name" value="DISEASERSIST"/>
</dbReference>
<comment type="function">
    <text evidence="1">Confers resistance to late blight (Phytophthora infestans) races carrying the avirulence gene Avr1. Resistance proteins guard the plant against pathogens that contain an appropriate avirulence protein via an indirect interaction with this avirulence protein. That triggers a defense system including the hypersensitive response, which restricts the pathogen growth.</text>
</comment>
<dbReference type="GO" id="GO:0009626">
    <property type="term" value="P:plant-type hypersensitive response"/>
    <property type="evidence" value="ECO:0007669"/>
    <property type="project" value="UniProtKB-KW"/>
</dbReference>
<dbReference type="InterPro" id="IPR058922">
    <property type="entry name" value="WHD_DRP"/>
</dbReference>
<comment type="similarity">
    <text evidence="3">Belongs to the disease resistance NB-LRR family.</text>
</comment>
<feature type="domain" description="Disease resistance R13L4/SHOC-2-like LRR" evidence="13">
    <location>
        <begin position="564"/>
        <end position="849"/>
    </location>
</feature>
<dbReference type="Pfam" id="PF23559">
    <property type="entry name" value="WHD_DRP"/>
    <property type="match status" value="1"/>
</dbReference>
<dbReference type="FunFam" id="1.10.10.10:FF:000322">
    <property type="entry name" value="Probable disease resistance protein At1g63360"/>
    <property type="match status" value="1"/>
</dbReference>
<dbReference type="FunFam" id="3.40.50.300:FF:001091">
    <property type="entry name" value="Probable disease resistance protein At1g61300"/>
    <property type="match status" value="1"/>
</dbReference>
<evidence type="ECO:0000259" key="13">
    <source>
        <dbReference type="Pfam" id="PF23598"/>
    </source>
</evidence>
<dbReference type="InterPro" id="IPR055414">
    <property type="entry name" value="LRR_R13L4/SHOC2-like"/>
</dbReference>
<keyword evidence="4" id="KW-0963">Cytoplasm</keyword>
<comment type="subcellular location">
    <subcellularLocation>
        <location evidence="2">Cytoplasm</location>
    </subcellularLocation>
</comment>
<dbReference type="SUPFAM" id="SSF52540">
    <property type="entry name" value="P-loop containing nucleoside triphosphate hydrolases"/>
    <property type="match status" value="1"/>
</dbReference>
<keyword evidence="8" id="KW-0547">Nucleotide-binding</keyword>
<feature type="domain" description="Disease resistance protein winged helix" evidence="12">
    <location>
        <begin position="424"/>
        <end position="495"/>
    </location>
</feature>
<dbReference type="Pfam" id="PF00931">
    <property type="entry name" value="NB-ARC"/>
    <property type="match status" value="1"/>
</dbReference>
<evidence type="ECO:0000256" key="4">
    <source>
        <dbReference type="ARBA" id="ARBA00022490"/>
    </source>
</evidence>
<proteinExistence type="inferred from homology"/>
<evidence type="ECO:0000256" key="7">
    <source>
        <dbReference type="ARBA" id="ARBA00022737"/>
    </source>
</evidence>
<dbReference type="InterPro" id="IPR002182">
    <property type="entry name" value="NB-ARC"/>
</dbReference>
<evidence type="ECO:0000256" key="6">
    <source>
        <dbReference type="ARBA" id="ARBA00022667"/>
    </source>
</evidence>
<dbReference type="InterPro" id="IPR038005">
    <property type="entry name" value="RX-like_CC"/>
</dbReference>
<dbReference type="CDD" id="cd14798">
    <property type="entry name" value="RX-CC_like"/>
    <property type="match status" value="1"/>
</dbReference>
<keyword evidence="7" id="KW-0677">Repeat</keyword>
<dbReference type="Gene3D" id="1.20.5.4130">
    <property type="match status" value="1"/>
</dbReference>
<dbReference type="AlphaFoldDB" id="A0ABD1TRE5"/>
<dbReference type="InterPro" id="IPR042197">
    <property type="entry name" value="Apaf_helical"/>
</dbReference>
<dbReference type="Proteomes" id="UP001604277">
    <property type="component" value="Unassembled WGS sequence"/>
</dbReference>
<dbReference type="Gene3D" id="3.40.50.300">
    <property type="entry name" value="P-loop containing nucleotide triphosphate hydrolases"/>
    <property type="match status" value="1"/>
</dbReference>
<dbReference type="GO" id="GO:0005524">
    <property type="term" value="F:ATP binding"/>
    <property type="evidence" value="ECO:0007669"/>
    <property type="project" value="UniProtKB-KW"/>
</dbReference>
<evidence type="ECO:0000313" key="14">
    <source>
        <dbReference type="EMBL" id="KAL2515291.1"/>
    </source>
</evidence>
<sequence length="875" mass="100580">MAYAALLSLTQILEQTLEHDYQYLLPDKKQQIESLLKKVNILREFLKDSTSRSSNTIEHLERRIRDAARKAEAAIESHITHSSFSESASHEKKSCFCLNILKKTCCSKFYKSRFTTFDQDIEKVMKELDSIKQEVKMVEDEIGLENLEPMTSLPAGSSKPTASGKSKIVGLDDDLMEIKTRLTRESQNLETISIVGMGGIGKSTLAKLVYDDLFIMNHFYIRVWVTVSQEYSMQKILLDLLDCMKTRTDNMREVSNDQLADTLYKNLKGRRYLVVLDDVWDTRVWDDVNRLFPNDKNGSRVILTTRLENVAIYANSCPPLHRMNFLNEFDSWKLFCDVFENGCCPLGLSVGKEIVQNCRGLPLAVVVIAGLISKDTRRETFWSYVAKNLSSVITSNDEQCSKILYLSYNNLPHHLIECFLYMGVFPEDFIIPVSILVNLWIAEGLLKSVRFKNLEDVAEEYLLDLVKRNLVLVGKKNSKGKIKTCKIHDLVRDLCISEAKKEKFFHVANKIDNGIPQGTNIHRLSIQPRTRNLHNAEMQLTASRSILDFCGHFANQAKIFNRGALKVLHVDPRDVKLPNEIIELVNLEYLNGTCDFKTWPLESIHKLQNLETLILRRSYVELSSSFDLGHDLPPETWKMSQLRHVSLEVPVNLPEPLIAETEGETVLENLRTLSTIYNFKCAVEVLRRIPNVKKLGISYDHEEDQWCFYNLVHLCKLETLKFFFSSSRQSFLQNIIFPPSLRKLTLINGKLPWNDMTIIGSLPNLQVLKLKMFAFSGREWEPNEGEFLRLKFLLLEIIDLEHWRADSIHFPSLERLVIFDCHLLQEIPSGIGAIPTLQSIELYYCNDSVVTSAKQIQEEQLDWGNDDLRVLIVGK</sequence>
<dbReference type="InterPro" id="IPR032675">
    <property type="entry name" value="LRR_dom_sf"/>
</dbReference>
<name>A0ABD1TRE5_9LAMI</name>
<keyword evidence="9" id="KW-0611">Plant defense</keyword>
<keyword evidence="15" id="KW-1185">Reference proteome</keyword>
<dbReference type="Gene3D" id="3.80.10.10">
    <property type="entry name" value="Ribonuclease Inhibitor"/>
    <property type="match status" value="1"/>
</dbReference>
<evidence type="ECO:0000256" key="3">
    <source>
        <dbReference type="ARBA" id="ARBA00008894"/>
    </source>
</evidence>
<comment type="caution">
    <text evidence="14">The sequence shown here is derived from an EMBL/GenBank/DDBJ whole genome shotgun (WGS) entry which is preliminary data.</text>
</comment>